<keyword evidence="2" id="KW-0808">Transferase</keyword>
<dbReference type="InterPro" id="IPR008278">
    <property type="entry name" value="4-PPantetheinyl_Trfase_dom"/>
</dbReference>
<dbReference type="EMBL" id="BAAAPH010000005">
    <property type="protein sequence ID" value="GAA1563193.1"/>
    <property type="molecule type" value="Genomic_DNA"/>
</dbReference>
<name>A0ABN2CST6_9ACTN</name>
<dbReference type="InterPro" id="IPR037143">
    <property type="entry name" value="4-PPantetheinyl_Trfase_dom_sf"/>
</dbReference>
<comment type="similarity">
    <text evidence="1">Belongs to the P-Pant transferase superfamily. Gsp/Sfp/HetI/AcpT family.</text>
</comment>
<protein>
    <recommendedName>
        <fullName evidence="3">4'-phosphopantetheinyl transferase domain-containing protein</fullName>
    </recommendedName>
</protein>
<evidence type="ECO:0000256" key="2">
    <source>
        <dbReference type="ARBA" id="ARBA00022679"/>
    </source>
</evidence>
<comment type="caution">
    <text evidence="4">The sequence shown here is derived from an EMBL/GenBank/DDBJ whole genome shotgun (WGS) entry which is preliminary data.</text>
</comment>
<sequence length="251" mass="27451">MLRPEPNTITSSRTNRVLRRPGTWTAGSSQVVMPFTLGTNRYALQIQLLSRREDQFVDLCRQGALAGVRYGHPVGSPVHVWSAPAGSQPRATAHTLLLELASTLVDRPSPTHDEAGRPHIAGLAVSLTYTEHWVVVAASRQGPIGVDLEEVRPREFHRLAGRWFTPQERAWLRDQPDQLTAFLHLWTAKEAVGKALGLGLHDHGLSRQMPLGGGVVEAAPELAVTYLPHEHAVLAVAAPRSAIIEPRVTDS</sequence>
<reference evidence="4 5" key="1">
    <citation type="journal article" date="2019" name="Int. J. Syst. Evol. Microbiol.">
        <title>The Global Catalogue of Microorganisms (GCM) 10K type strain sequencing project: providing services to taxonomists for standard genome sequencing and annotation.</title>
        <authorList>
            <consortium name="The Broad Institute Genomics Platform"/>
            <consortium name="The Broad Institute Genome Sequencing Center for Infectious Disease"/>
            <person name="Wu L."/>
            <person name="Ma J."/>
        </authorList>
    </citation>
    <scope>NUCLEOTIDE SEQUENCE [LARGE SCALE GENOMIC DNA]</scope>
    <source>
        <strain evidence="4 5">JCM 15572</strain>
    </source>
</reference>
<feature type="domain" description="4'-phosphopantetheinyl transferase" evidence="3">
    <location>
        <begin position="143"/>
        <end position="201"/>
    </location>
</feature>
<dbReference type="SUPFAM" id="SSF56214">
    <property type="entry name" value="4'-phosphopantetheinyl transferase"/>
    <property type="match status" value="1"/>
</dbReference>
<accession>A0ABN2CST6</accession>
<dbReference type="PANTHER" id="PTHR12215">
    <property type="entry name" value="PHOSPHOPANTETHEINE TRANSFERASE"/>
    <property type="match status" value="1"/>
</dbReference>
<dbReference type="Pfam" id="PF01648">
    <property type="entry name" value="ACPS"/>
    <property type="match status" value="1"/>
</dbReference>
<dbReference type="InterPro" id="IPR050559">
    <property type="entry name" value="P-Pant_transferase_sf"/>
</dbReference>
<proteinExistence type="inferred from homology"/>
<organism evidence="4 5">
    <name type="scientific">Kribbella hippodromi</name>
    <dbReference type="NCBI Taxonomy" id="434347"/>
    <lineage>
        <taxon>Bacteria</taxon>
        <taxon>Bacillati</taxon>
        <taxon>Actinomycetota</taxon>
        <taxon>Actinomycetes</taxon>
        <taxon>Propionibacteriales</taxon>
        <taxon>Kribbellaceae</taxon>
        <taxon>Kribbella</taxon>
    </lineage>
</organism>
<evidence type="ECO:0000256" key="1">
    <source>
        <dbReference type="ARBA" id="ARBA00010990"/>
    </source>
</evidence>
<evidence type="ECO:0000313" key="4">
    <source>
        <dbReference type="EMBL" id="GAA1563193.1"/>
    </source>
</evidence>
<keyword evidence="5" id="KW-1185">Reference proteome</keyword>
<evidence type="ECO:0000259" key="3">
    <source>
        <dbReference type="Pfam" id="PF01648"/>
    </source>
</evidence>
<dbReference type="PANTHER" id="PTHR12215:SF10">
    <property type="entry name" value="L-AMINOADIPATE-SEMIALDEHYDE DEHYDROGENASE-PHOSPHOPANTETHEINYL TRANSFERASE"/>
    <property type="match status" value="1"/>
</dbReference>
<dbReference type="Proteomes" id="UP001501705">
    <property type="component" value="Unassembled WGS sequence"/>
</dbReference>
<evidence type="ECO:0000313" key="5">
    <source>
        <dbReference type="Proteomes" id="UP001501705"/>
    </source>
</evidence>
<gene>
    <name evidence="4" type="ORF">GCM10009804_19840</name>
</gene>
<dbReference type="Gene3D" id="3.90.470.20">
    <property type="entry name" value="4'-phosphopantetheinyl transferase domain"/>
    <property type="match status" value="1"/>
</dbReference>